<dbReference type="PROSITE" id="PS00460">
    <property type="entry name" value="GLUTATHIONE_PEROXID_1"/>
    <property type="match status" value="1"/>
</dbReference>
<protein>
    <recommendedName>
        <fullName evidence="5">Glutathione peroxidase</fullName>
    </recommendedName>
</protein>
<dbReference type="RefSeq" id="WP_119061062.1">
    <property type="nucleotide sequence ID" value="NZ_QXDF01000001.1"/>
</dbReference>
<dbReference type="Pfam" id="PF00255">
    <property type="entry name" value="GSHPx"/>
    <property type="match status" value="1"/>
</dbReference>
<dbReference type="PANTHER" id="PTHR11592:SF78">
    <property type="entry name" value="GLUTATHIONE PEROXIDASE"/>
    <property type="match status" value="1"/>
</dbReference>
<dbReference type="Proteomes" id="UP000266273">
    <property type="component" value="Unassembled WGS sequence"/>
</dbReference>
<evidence type="ECO:0000256" key="4">
    <source>
        <dbReference type="PIRSR" id="PIRSR000303-1"/>
    </source>
</evidence>
<accession>A0A397Q5B7</accession>
<organism evidence="7 8">
    <name type="scientific">Dichotomicrobium thermohalophilum</name>
    <dbReference type="NCBI Taxonomy" id="933063"/>
    <lineage>
        <taxon>Bacteria</taxon>
        <taxon>Pseudomonadati</taxon>
        <taxon>Pseudomonadota</taxon>
        <taxon>Alphaproteobacteria</taxon>
        <taxon>Hyphomicrobiales</taxon>
        <taxon>Hyphomicrobiaceae</taxon>
        <taxon>Dichotomicrobium</taxon>
    </lineage>
</organism>
<keyword evidence="3 5" id="KW-0560">Oxidoreductase</keyword>
<reference evidence="7 8" key="1">
    <citation type="submission" date="2018-08" db="EMBL/GenBank/DDBJ databases">
        <title>Genomic Encyclopedia of Archaeal and Bacterial Type Strains, Phase II (KMG-II): from individual species to whole genera.</title>
        <authorList>
            <person name="Goeker M."/>
        </authorList>
    </citation>
    <scope>NUCLEOTIDE SEQUENCE [LARGE SCALE GENOMIC DNA]</scope>
    <source>
        <strain evidence="7 8">DSM 5002</strain>
    </source>
</reference>
<proteinExistence type="inferred from homology"/>
<name>A0A397Q5B7_9HYPH</name>
<feature type="signal peptide" evidence="6">
    <location>
        <begin position="1"/>
        <end position="20"/>
    </location>
</feature>
<dbReference type="PROSITE" id="PS51355">
    <property type="entry name" value="GLUTATHIONE_PEROXID_3"/>
    <property type="match status" value="1"/>
</dbReference>
<keyword evidence="8" id="KW-1185">Reference proteome</keyword>
<evidence type="ECO:0000313" key="8">
    <source>
        <dbReference type="Proteomes" id="UP000266273"/>
    </source>
</evidence>
<keyword evidence="2 5" id="KW-0575">Peroxidase</keyword>
<evidence type="ECO:0000256" key="1">
    <source>
        <dbReference type="ARBA" id="ARBA00006926"/>
    </source>
</evidence>
<dbReference type="Gene3D" id="3.40.30.10">
    <property type="entry name" value="Glutaredoxin"/>
    <property type="match status" value="1"/>
</dbReference>
<evidence type="ECO:0000256" key="3">
    <source>
        <dbReference type="ARBA" id="ARBA00023002"/>
    </source>
</evidence>
<evidence type="ECO:0000313" key="7">
    <source>
        <dbReference type="EMBL" id="RIA56248.1"/>
    </source>
</evidence>
<evidence type="ECO:0000256" key="6">
    <source>
        <dbReference type="SAM" id="SignalP"/>
    </source>
</evidence>
<dbReference type="OrthoDB" id="9785502at2"/>
<keyword evidence="6" id="KW-0732">Signal</keyword>
<dbReference type="InterPro" id="IPR000889">
    <property type="entry name" value="Glutathione_peroxidase"/>
</dbReference>
<dbReference type="SUPFAM" id="SSF52833">
    <property type="entry name" value="Thioredoxin-like"/>
    <property type="match status" value="1"/>
</dbReference>
<dbReference type="InterPro" id="IPR029759">
    <property type="entry name" value="GPX_AS"/>
</dbReference>
<dbReference type="InterPro" id="IPR036249">
    <property type="entry name" value="Thioredoxin-like_sf"/>
</dbReference>
<comment type="similarity">
    <text evidence="1 5">Belongs to the glutathione peroxidase family.</text>
</comment>
<dbReference type="PIRSF" id="PIRSF000303">
    <property type="entry name" value="Glutathion_perox"/>
    <property type="match status" value="1"/>
</dbReference>
<evidence type="ECO:0000256" key="5">
    <source>
        <dbReference type="RuleBase" id="RU000499"/>
    </source>
</evidence>
<feature type="chain" id="PRO_5017226923" description="Glutathione peroxidase" evidence="6">
    <location>
        <begin position="21"/>
        <end position="192"/>
    </location>
</feature>
<feature type="active site" evidence="4">
    <location>
        <position position="64"/>
    </location>
</feature>
<dbReference type="AlphaFoldDB" id="A0A397Q5B7"/>
<dbReference type="EMBL" id="QXDF01000001">
    <property type="protein sequence ID" value="RIA56248.1"/>
    <property type="molecule type" value="Genomic_DNA"/>
</dbReference>
<dbReference type="GO" id="GO:0004601">
    <property type="term" value="F:peroxidase activity"/>
    <property type="evidence" value="ECO:0007669"/>
    <property type="project" value="UniProtKB-KW"/>
</dbReference>
<comment type="caution">
    <text evidence="7">The sequence shown here is derived from an EMBL/GenBank/DDBJ whole genome shotgun (WGS) entry which is preliminary data.</text>
</comment>
<evidence type="ECO:0000256" key="2">
    <source>
        <dbReference type="ARBA" id="ARBA00022559"/>
    </source>
</evidence>
<dbReference type="PANTHER" id="PTHR11592">
    <property type="entry name" value="GLUTATHIONE PEROXIDASE"/>
    <property type="match status" value="1"/>
</dbReference>
<dbReference type="GO" id="GO:0034599">
    <property type="term" value="P:cellular response to oxidative stress"/>
    <property type="evidence" value="ECO:0007669"/>
    <property type="project" value="TreeGrafter"/>
</dbReference>
<gene>
    <name evidence="7" type="ORF">BXY53_1351</name>
</gene>
<dbReference type="CDD" id="cd00340">
    <property type="entry name" value="GSH_Peroxidase"/>
    <property type="match status" value="1"/>
</dbReference>
<sequence>MRKQLSAALALIGVMTAAPAATVPAEAQTRSAHDFTFTSIGGEPMPLSQYAGKVLLVVNTASLCGFTPQYQGLQALWQDYRDRGLVVIGAPSNDFGGQEPKSEGEIKDFCQGAFGVNFPLTEKIHVKGSEAHPFYQWAREVGGEKLAPRWNFHKYLISADGKLVGAFSTRTKPQAKEVTDAIEEQLASAKIN</sequence>
<dbReference type="PRINTS" id="PR01011">
    <property type="entry name" value="GLUTPROXDASE"/>
</dbReference>